<proteinExistence type="predicted"/>
<accession>A0A159B7I6</accession>
<dbReference type="KEGG" id="vg:29065097"/>
<dbReference type="OrthoDB" id="31112at10239"/>
<evidence type="ECO:0000313" key="2">
    <source>
        <dbReference type="Proteomes" id="UP000203829"/>
    </source>
</evidence>
<organism evidence="1 2">
    <name type="scientific">Klebsiella phage PKP126</name>
    <dbReference type="NCBI Taxonomy" id="1654927"/>
    <lineage>
        <taxon>Viruses</taxon>
        <taxon>Duplodnaviria</taxon>
        <taxon>Heunggongvirae</taxon>
        <taxon>Uroviricota</taxon>
        <taxon>Caudoviricetes</taxon>
        <taxon>Drexlerviridae</taxon>
        <taxon>Webervirus</taxon>
        <taxon>Webervirus PKP126</taxon>
    </lineage>
</organism>
<dbReference type="Proteomes" id="UP000203829">
    <property type="component" value="Segment"/>
</dbReference>
<sequence length="164" mass="18670">MKSREYLNTLNGLIYWLEDDAVMMRKREGKIVKKSNMTAAIFFAMVGNDTLILVEPEPEQKSMTMNEFSNFLAGIDKSTTTATAQTAIQGGATHIAIDGNGDVFAFKMRPRHYLPKDDDANDYLGEWLRGSEQYGHIARTVCFLGNTGREHRNWRELCFQIPQQ</sequence>
<gene>
    <name evidence="1" type="ORF">PKP126_031</name>
</gene>
<protein>
    <submittedName>
        <fullName evidence="1">Uncharacterized protein</fullName>
    </submittedName>
</protein>
<dbReference type="EMBL" id="KR269719">
    <property type="protein sequence ID" value="AKJ72967.1"/>
    <property type="molecule type" value="Genomic_DNA"/>
</dbReference>
<evidence type="ECO:0000313" key="1">
    <source>
        <dbReference type="EMBL" id="AKJ72967.1"/>
    </source>
</evidence>
<dbReference type="RefSeq" id="YP_009284895.1">
    <property type="nucleotide sequence ID" value="NC_031053.1"/>
</dbReference>
<dbReference type="GeneID" id="29065097"/>
<keyword evidence="2" id="KW-1185">Reference proteome</keyword>
<name>A0A159B7I6_9CAUD</name>
<reference evidence="1 2" key="1">
    <citation type="submission" date="2015-04" db="EMBL/GenBank/DDBJ databases">
        <title>Complete Genome Sequence of K. pneumoniae Bacteriophage PKP126.</title>
        <authorList>
            <person name="Lee J.-H."/>
            <person name="Park E.-A."/>
            <person name="Lee D.-H."/>
        </authorList>
    </citation>
    <scope>NUCLEOTIDE SEQUENCE [LARGE SCALE GENOMIC DNA]</scope>
</reference>